<reference evidence="4" key="1">
    <citation type="submission" date="2019-12" db="UniProtKB">
        <authorList>
            <consortium name="WormBaseParasite"/>
        </authorList>
    </citation>
    <scope>IDENTIFICATION</scope>
</reference>
<dbReference type="WBParaSite" id="TMUE_1000004904.1">
    <property type="protein sequence ID" value="TMUE_1000004904.1"/>
    <property type="gene ID" value="WBGene00288099"/>
</dbReference>
<organism evidence="3 4">
    <name type="scientific">Trichuris muris</name>
    <name type="common">Mouse whipworm</name>
    <dbReference type="NCBI Taxonomy" id="70415"/>
    <lineage>
        <taxon>Eukaryota</taxon>
        <taxon>Metazoa</taxon>
        <taxon>Ecdysozoa</taxon>
        <taxon>Nematoda</taxon>
        <taxon>Enoplea</taxon>
        <taxon>Dorylaimia</taxon>
        <taxon>Trichinellida</taxon>
        <taxon>Trichuridae</taxon>
        <taxon>Trichuris</taxon>
    </lineage>
</organism>
<sequence length="151" mass="15899">MFSSLIIHRLIIWEPQAVYRRQQAELRHRQRVPLLPLQPAGVDIVTSSLFTLELQRVVGSSPLADPYNNCRSSVRTAMYSSVTDTIAELVGINVGTLVVIQVVAMAAMLLMLMLCGGGNAKPAEGAAGAPPAGDAAAPAAGGDKPAEPPKQ</sequence>
<keyword evidence="2" id="KW-0812">Transmembrane</keyword>
<evidence type="ECO:0000256" key="1">
    <source>
        <dbReference type="SAM" id="MobiDB-lite"/>
    </source>
</evidence>
<keyword evidence="2" id="KW-1133">Transmembrane helix</keyword>
<dbReference type="Proteomes" id="UP000046395">
    <property type="component" value="Unassembled WGS sequence"/>
</dbReference>
<dbReference type="AlphaFoldDB" id="A0A5S6QCI5"/>
<evidence type="ECO:0000256" key="2">
    <source>
        <dbReference type="SAM" id="Phobius"/>
    </source>
</evidence>
<feature type="region of interest" description="Disordered" evidence="1">
    <location>
        <begin position="123"/>
        <end position="151"/>
    </location>
</feature>
<keyword evidence="2" id="KW-0472">Membrane</keyword>
<evidence type="ECO:0000313" key="3">
    <source>
        <dbReference type="Proteomes" id="UP000046395"/>
    </source>
</evidence>
<feature type="transmembrane region" description="Helical" evidence="2">
    <location>
        <begin position="89"/>
        <end position="112"/>
    </location>
</feature>
<keyword evidence="3" id="KW-1185">Reference proteome</keyword>
<accession>A0A5S6QCI5</accession>
<evidence type="ECO:0000313" key="4">
    <source>
        <dbReference type="WBParaSite" id="TMUE_1000004904.1"/>
    </source>
</evidence>
<protein>
    <submittedName>
        <fullName evidence="4">Uncharacterized protein</fullName>
    </submittedName>
</protein>
<name>A0A5S6QCI5_TRIMR</name>
<feature type="compositionally biased region" description="Low complexity" evidence="1">
    <location>
        <begin position="123"/>
        <end position="143"/>
    </location>
</feature>
<proteinExistence type="predicted"/>